<dbReference type="FunFam" id="3.50.50.60:FF:000002">
    <property type="entry name" value="tRNA uridine 5-carboxymethylaminomethyl modification enzyme MnmG"/>
    <property type="match status" value="1"/>
</dbReference>
<evidence type="ECO:0000256" key="9">
    <source>
        <dbReference type="ARBA" id="ARBA00025948"/>
    </source>
</evidence>
<dbReference type="GO" id="GO:0030488">
    <property type="term" value="P:tRNA methylation"/>
    <property type="evidence" value="ECO:0007669"/>
    <property type="project" value="TreeGrafter"/>
</dbReference>
<dbReference type="PANTHER" id="PTHR11806:SF0">
    <property type="entry name" value="PROTEIN MTO1 HOMOLOG, MITOCHONDRIAL"/>
    <property type="match status" value="1"/>
</dbReference>
<evidence type="ECO:0000256" key="2">
    <source>
        <dbReference type="ARBA" id="ARBA00003717"/>
    </source>
</evidence>
<keyword evidence="7 11" id="KW-0274">FAD</keyword>
<comment type="similarity">
    <text evidence="3 11">Belongs to the MnmG family.</text>
</comment>
<evidence type="ECO:0000259" key="12">
    <source>
        <dbReference type="SMART" id="SM01228"/>
    </source>
</evidence>
<dbReference type="EMBL" id="MDJD01000049">
    <property type="protein sequence ID" value="OEK06183.1"/>
    <property type="molecule type" value="Genomic_DNA"/>
</dbReference>
<sequence>MFNEVYDVIVVGAGHAGSEAAAAAANMGSKTLLITMNLQNIAQMSCNPAMGGIAKGQIVREIDALGGYSGIVSDTSAIQFKMLNKSKGPAMWSPRVQSDRMRFAEDWRMLLEGTPNLDFYQEMVSGLLVEGSKVVGVKTSLGIAIKAKSVVLTNGTFLNGLIHIGDKNFGGGRAGEKAATGITEQLVALGFESGRMKTGTPPRVDGRSLDYSKMIEQPGDENPEKFSYLDVTKPLENQRSCYMTYTSLEVHNLLREGFDRSPMFNGRIKSLGPRYCPSIEDKINRFADKDKHQLFIEPEGWNTCEVYVNGFSTSLPEDVQFKALRSVVGFEEVKFFRPGYAIEYDYFPPTQLRHTLETKLVEGLYFAGQINGTTGYEEAASQGLMAGINASLKVQEKEPFILKRDEAYIGVLIDDLITKGTEEPYRMFTSRAEYRTLLRQDNADLRLTPRGFDLGLASGKRLKRMEQKHNEAKKFVKFFAETSVKPEEANPVLESKDSSLVKQSDKMFKIFSRPNITIDDVRKFRAVEQYIQDNNLDNEVIEQTEIQVKYSGYIAKEKNNADKLSRLEYVKIPENFDYSQIKSMSFEAREKLKNIQPTTVSQASRISGVSPNDISVLLVYMGR</sequence>
<feature type="domain" description="tRNA uridine 5-carboxymethylaminomethyl modification enzyme C-terminal subdomain" evidence="12">
    <location>
        <begin position="548"/>
        <end position="619"/>
    </location>
</feature>
<dbReference type="InterPro" id="IPR036188">
    <property type="entry name" value="FAD/NAD-bd_sf"/>
</dbReference>
<comment type="caution">
    <text evidence="13">The sequence shown here is derived from an EMBL/GenBank/DDBJ whole genome shotgun (WGS) entry which is preliminary data.</text>
</comment>
<reference evidence="13 14" key="1">
    <citation type="submission" date="2016-05" db="EMBL/GenBank/DDBJ databases">
        <title>Draft Genome Sequence of Algibacter sp. Strain SK-16 Isolated from the Surface Water of Aburatsubo Inlet.</title>
        <authorList>
            <person name="Wong S.-K."/>
            <person name="Yoshizawa S."/>
            <person name="Nakajima Y."/>
            <person name="Ogura Y."/>
            <person name="Tetsuya H."/>
            <person name="Hamasaki K."/>
        </authorList>
    </citation>
    <scope>NUCLEOTIDE SEQUENCE [LARGE SCALE GENOMIC DNA]</scope>
    <source>
        <strain evidence="13 14">SK-16</strain>
    </source>
</reference>
<evidence type="ECO:0000256" key="5">
    <source>
        <dbReference type="ARBA" id="ARBA00022630"/>
    </source>
</evidence>
<evidence type="ECO:0000256" key="1">
    <source>
        <dbReference type="ARBA" id="ARBA00001974"/>
    </source>
</evidence>
<dbReference type="InterPro" id="IPR002218">
    <property type="entry name" value="MnmG-rel"/>
</dbReference>
<dbReference type="Gene3D" id="1.10.150.570">
    <property type="entry name" value="GidA associated domain, C-terminal subdomain"/>
    <property type="match status" value="1"/>
</dbReference>
<evidence type="ECO:0000256" key="11">
    <source>
        <dbReference type="HAMAP-Rule" id="MF_00129"/>
    </source>
</evidence>
<feature type="binding site" evidence="11">
    <location>
        <begin position="12"/>
        <end position="17"/>
    </location>
    <ligand>
        <name>FAD</name>
        <dbReference type="ChEBI" id="CHEBI:57692"/>
    </ligand>
</feature>
<accession>A0A1E5T464</accession>
<proteinExistence type="inferred from homology"/>
<dbReference type="InterPro" id="IPR020595">
    <property type="entry name" value="MnmG-rel_CS"/>
</dbReference>
<dbReference type="InterPro" id="IPR026904">
    <property type="entry name" value="MnmG_C"/>
</dbReference>
<dbReference type="HAMAP" id="MF_00129">
    <property type="entry name" value="MnmG_GidA"/>
    <property type="match status" value="1"/>
</dbReference>
<comment type="caution">
    <text evidence="11">Lacks conserved residue(s) required for the propagation of feature annotation.</text>
</comment>
<dbReference type="OrthoDB" id="9815560at2"/>
<evidence type="ECO:0000256" key="7">
    <source>
        <dbReference type="ARBA" id="ARBA00022827"/>
    </source>
</evidence>
<dbReference type="FunFam" id="1.10.150.570:FF:000001">
    <property type="entry name" value="tRNA uridine 5-carboxymethylaminomethyl modification enzyme MnmG"/>
    <property type="match status" value="1"/>
</dbReference>
<comment type="function">
    <text evidence="2 11">NAD-binding protein involved in the addition of a carboxymethylaminomethyl (cmnm) group at the wobble position (U34) of certain tRNAs, forming tRNA-cmnm(5)s(2)U34.</text>
</comment>
<gene>
    <name evidence="11" type="primary">mnmG</name>
    <name evidence="11" type="synonym">gidA</name>
    <name evidence="13" type="ORF">A8C32_18680</name>
</gene>
<dbReference type="GO" id="GO:0005829">
    <property type="term" value="C:cytosol"/>
    <property type="evidence" value="ECO:0007669"/>
    <property type="project" value="TreeGrafter"/>
</dbReference>
<dbReference type="SUPFAM" id="SSF51905">
    <property type="entry name" value="FAD/NAD(P)-binding domain"/>
    <property type="match status" value="1"/>
</dbReference>
<dbReference type="PROSITE" id="PS01281">
    <property type="entry name" value="GIDA_2"/>
    <property type="match status" value="1"/>
</dbReference>
<keyword evidence="6 11" id="KW-0819">tRNA processing</keyword>
<dbReference type="InterPro" id="IPR047001">
    <property type="entry name" value="MnmG_C_subdom"/>
</dbReference>
<dbReference type="AlphaFoldDB" id="A0A1E5T464"/>
<dbReference type="InterPro" id="IPR044920">
    <property type="entry name" value="MnmG_C_subdom_sf"/>
</dbReference>
<evidence type="ECO:0000256" key="8">
    <source>
        <dbReference type="ARBA" id="ARBA00023027"/>
    </source>
</evidence>
<dbReference type="Proteomes" id="UP000095713">
    <property type="component" value="Unassembled WGS sequence"/>
</dbReference>
<keyword evidence="5 11" id="KW-0285">Flavoprotein</keyword>
<dbReference type="InterPro" id="IPR004416">
    <property type="entry name" value="MnmG"/>
</dbReference>
<dbReference type="NCBIfam" id="TIGR00136">
    <property type="entry name" value="mnmG_gidA"/>
    <property type="match status" value="1"/>
</dbReference>
<evidence type="ECO:0000256" key="4">
    <source>
        <dbReference type="ARBA" id="ARBA00020461"/>
    </source>
</evidence>
<dbReference type="Pfam" id="PF01134">
    <property type="entry name" value="GIDA"/>
    <property type="match status" value="1"/>
</dbReference>
<evidence type="ECO:0000313" key="13">
    <source>
        <dbReference type="EMBL" id="OEK06183.1"/>
    </source>
</evidence>
<comment type="subunit">
    <text evidence="9 11">Homodimer. Heterotetramer of two MnmE and two MnmG subunits.</text>
</comment>
<dbReference type="Pfam" id="PF21680">
    <property type="entry name" value="GIDA_C_1st"/>
    <property type="match status" value="1"/>
</dbReference>
<dbReference type="PROSITE" id="PS01280">
    <property type="entry name" value="GIDA_1"/>
    <property type="match status" value="1"/>
</dbReference>
<dbReference type="SMART" id="SM01228">
    <property type="entry name" value="GIDA_assoc_3"/>
    <property type="match status" value="1"/>
</dbReference>
<dbReference type="STRING" id="1849968.A8C32_18680"/>
<dbReference type="InterPro" id="IPR049312">
    <property type="entry name" value="GIDA_C_N"/>
</dbReference>
<keyword evidence="14" id="KW-1185">Reference proteome</keyword>
<comment type="cofactor">
    <cofactor evidence="1 11">
        <name>FAD</name>
        <dbReference type="ChEBI" id="CHEBI:57692"/>
    </cofactor>
</comment>
<dbReference type="Gene3D" id="1.10.10.1800">
    <property type="entry name" value="tRNA uridine 5-carboxymethylaminomethyl modification enzyme MnmG/GidA"/>
    <property type="match status" value="1"/>
</dbReference>
<dbReference type="GO" id="GO:0050660">
    <property type="term" value="F:flavin adenine dinucleotide binding"/>
    <property type="evidence" value="ECO:0007669"/>
    <property type="project" value="UniProtKB-UniRule"/>
</dbReference>
<comment type="subcellular location">
    <subcellularLocation>
        <location evidence="11">Cytoplasm</location>
    </subcellularLocation>
</comment>
<organism evidence="13 14">
    <name type="scientific">Flavivirga aquatica</name>
    <dbReference type="NCBI Taxonomy" id="1849968"/>
    <lineage>
        <taxon>Bacteria</taxon>
        <taxon>Pseudomonadati</taxon>
        <taxon>Bacteroidota</taxon>
        <taxon>Flavobacteriia</taxon>
        <taxon>Flavobacteriales</taxon>
        <taxon>Flavobacteriaceae</taxon>
        <taxon>Flavivirga</taxon>
    </lineage>
</organism>
<dbReference type="Pfam" id="PF13932">
    <property type="entry name" value="SAM_GIDA_C"/>
    <property type="match status" value="1"/>
</dbReference>
<name>A0A1E5T464_9FLAO</name>
<evidence type="ECO:0000256" key="6">
    <source>
        <dbReference type="ARBA" id="ARBA00022694"/>
    </source>
</evidence>
<dbReference type="RefSeq" id="WP_069831072.1">
    <property type="nucleotide sequence ID" value="NZ_MDJD01000049.1"/>
</dbReference>
<dbReference type="PANTHER" id="PTHR11806">
    <property type="entry name" value="GLUCOSE INHIBITED DIVISION PROTEIN A"/>
    <property type="match status" value="1"/>
</dbReference>
<dbReference type="InterPro" id="IPR040131">
    <property type="entry name" value="MnmG_N"/>
</dbReference>
<dbReference type="GO" id="GO:0002098">
    <property type="term" value="P:tRNA wobble uridine modification"/>
    <property type="evidence" value="ECO:0007669"/>
    <property type="project" value="InterPro"/>
</dbReference>
<evidence type="ECO:0000256" key="10">
    <source>
        <dbReference type="ARBA" id="ARBA00031800"/>
    </source>
</evidence>
<evidence type="ECO:0000256" key="3">
    <source>
        <dbReference type="ARBA" id="ARBA00007653"/>
    </source>
</evidence>
<keyword evidence="8 11" id="KW-0520">NAD</keyword>
<evidence type="ECO:0000313" key="14">
    <source>
        <dbReference type="Proteomes" id="UP000095713"/>
    </source>
</evidence>
<protein>
    <recommendedName>
        <fullName evidence="4 11">tRNA uridine 5-carboxymethylaminomethyl modification enzyme MnmG</fullName>
    </recommendedName>
    <alternativeName>
        <fullName evidence="10 11">Glucose-inhibited division protein A</fullName>
    </alternativeName>
</protein>
<feature type="binding site" evidence="11">
    <location>
        <begin position="272"/>
        <end position="286"/>
    </location>
    <ligand>
        <name>NAD(+)</name>
        <dbReference type="ChEBI" id="CHEBI:57540"/>
    </ligand>
</feature>
<dbReference type="Gene3D" id="3.50.50.60">
    <property type="entry name" value="FAD/NAD(P)-binding domain"/>
    <property type="match status" value="2"/>
</dbReference>
<keyword evidence="11" id="KW-0963">Cytoplasm</keyword>